<evidence type="ECO:0000256" key="8">
    <source>
        <dbReference type="ARBA" id="ARBA00023136"/>
    </source>
</evidence>
<comment type="caution">
    <text evidence="15">The sequence shown here is derived from an EMBL/GenBank/DDBJ whole genome shotgun (WGS) entry which is preliminary data.</text>
</comment>
<dbReference type="Gene3D" id="3.40.50.2000">
    <property type="entry name" value="Glycogen Phosphorylase B"/>
    <property type="match status" value="2"/>
</dbReference>
<accession>A0A9Q0R6J2</accession>
<name>A0A9Q0R6J2_ANAIG</name>
<evidence type="ECO:0000256" key="12">
    <source>
        <dbReference type="ARBA" id="ARBA00045071"/>
    </source>
</evidence>
<comment type="catalytic activity">
    <reaction evidence="12">
        <text>an N,N'-diacetylchitobiosyl-diphospho-di-trans,poly-cis-dolichol + GDP-alpha-D-mannose = a beta-D-Man-(1-&gt;4)-beta-D-GlcNAc-(1-&gt;4)-alpha-D-GlcNAc-diphospho-di-trans,poly-cis-dolichol + GDP + H(+)</text>
        <dbReference type="Rhea" id="RHEA:13865"/>
        <dbReference type="Rhea" id="RHEA-COMP:19510"/>
        <dbReference type="Rhea" id="RHEA-COMP:19511"/>
        <dbReference type="ChEBI" id="CHEBI:15378"/>
        <dbReference type="ChEBI" id="CHEBI:57269"/>
        <dbReference type="ChEBI" id="CHEBI:57527"/>
        <dbReference type="ChEBI" id="CHEBI:58189"/>
        <dbReference type="ChEBI" id="CHEBI:58472"/>
        <dbReference type="EC" id="2.4.1.142"/>
    </reaction>
    <physiologicalReaction direction="left-to-right" evidence="12">
        <dbReference type="Rhea" id="RHEA:13866"/>
    </physiologicalReaction>
</comment>
<keyword evidence="5 13" id="KW-0812">Transmembrane</keyword>
<dbReference type="InterPro" id="IPR001296">
    <property type="entry name" value="Glyco_trans_1"/>
</dbReference>
<evidence type="ECO:0000256" key="10">
    <source>
        <dbReference type="ARBA" id="ARBA00031566"/>
    </source>
</evidence>
<comment type="pathway">
    <text evidence="2">Protein modification; protein glycosylation.</text>
</comment>
<dbReference type="GO" id="GO:0005789">
    <property type="term" value="C:endoplasmic reticulum membrane"/>
    <property type="evidence" value="ECO:0007669"/>
    <property type="project" value="UniProtKB-SubCell"/>
</dbReference>
<evidence type="ECO:0000256" key="4">
    <source>
        <dbReference type="ARBA" id="ARBA00022679"/>
    </source>
</evidence>
<dbReference type="OrthoDB" id="614844at2759"/>
<dbReference type="SUPFAM" id="SSF53756">
    <property type="entry name" value="UDP-Glycosyltransferase/glycogen phosphorylase"/>
    <property type="match status" value="1"/>
</dbReference>
<sequence length="440" mass="51156">MSKKKNVCILVLGEILISPRMQYHALSLAKTEKINHVDIIGYMKHKPLEEIDSNKKIKCHKIRQFPAMSRKLFLLYMIPKVLFQILQLFYMLFFKVKKPDFLFIQNPPTIPTMIVARIFCWIRKTKYIIDWHNFGYSILALHFSKKNFLVKIAKWVEYLFSRGAYAHFCVTKAMQKELKKNWKINNAIVLYDKPKEFFHETSIDEKHELFQRIKSDLVPLNKCLIPNTGENLFTELVEEKPILKKTRPALVISSTSWTKDDNFEMLVEAAEKLEEKIIKEKMSETFPNVLITVTGKGPLKEEFQKNCQKKKMQKIGFSTVWLEAKDYPLLLGSGDVGVSLHESSSGFDLPIKVVDMFGCNLPVCAVDFNCLNELVQNDVTGLIFNSADQLADSLFLLLKDFPNNTQKLDSIRQNIRNKEKIKWSDSWNSIARKVFVEKVD</sequence>
<feature type="transmembrane region" description="Helical" evidence="13">
    <location>
        <begin position="73"/>
        <end position="93"/>
    </location>
</feature>
<evidence type="ECO:0000256" key="6">
    <source>
        <dbReference type="ARBA" id="ARBA00022824"/>
    </source>
</evidence>
<gene>
    <name evidence="15" type="ORF">M0811_03004</name>
</gene>
<dbReference type="OMA" id="CKLIIDW"/>
<evidence type="ECO:0000313" key="16">
    <source>
        <dbReference type="Proteomes" id="UP001149090"/>
    </source>
</evidence>
<evidence type="ECO:0000256" key="9">
    <source>
        <dbReference type="ARBA" id="ARBA00031434"/>
    </source>
</evidence>
<evidence type="ECO:0000256" key="13">
    <source>
        <dbReference type="SAM" id="Phobius"/>
    </source>
</evidence>
<keyword evidence="16" id="KW-1185">Reference proteome</keyword>
<keyword evidence="6" id="KW-0256">Endoplasmic reticulum</keyword>
<feature type="domain" description="Glycosyl transferase family 1" evidence="14">
    <location>
        <begin position="240"/>
        <end position="414"/>
    </location>
</feature>
<dbReference type="GO" id="GO:0004578">
    <property type="term" value="F:chitobiosyldiphosphodolichol beta-mannosyltransferase activity"/>
    <property type="evidence" value="ECO:0007669"/>
    <property type="project" value="UniProtKB-EC"/>
</dbReference>
<keyword evidence="3" id="KW-0328">Glycosyltransferase</keyword>
<dbReference type="AlphaFoldDB" id="A0A9Q0R6J2"/>
<dbReference type="InterPro" id="IPR026051">
    <property type="entry name" value="ALG1-like"/>
</dbReference>
<protein>
    <recommendedName>
        <fullName evidence="10">Beta-1,4-mannosyltransferase</fullName>
    </recommendedName>
    <alternativeName>
        <fullName evidence="11">GDP-Man:GlcNAc2-PP-dolichol mannosyltransferase</fullName>
    </alternativeName>
    <alternativeName>
        <fullName evidence="9">GDP-mannose-dolichol diphosphochitobiose mannosyltransferase</fullName>
    </alternativeName>
</protein>
<evidence type="ECO:0000313" key="15">
    <source>
        <dbReference type="EMBL" id="KAJ5067814.1"/>
    </source>
</evidence>
<evidence type="ECO:0000256" key="3">
    <source>
        <dbReference type="ARBA" id="ARBA00022676"/>
    </source>
</evidence>
<dbReference type="PANTHER" id="PTHR13036:SF0">
    <property type="entry name" value="CHITOBIOSYLDIPHOSPHODOLICHOL BETA-MANNOSYLTRANSFERASE"/>
    <property type="match status" value="1"/>
</dbReference>
<dbReference type="Pfam" id="PF00534">
    <property type="entry name" value="Glycos_transf_1"/>
    <property type="match status" value="1"/>
</dbReference>
<evidence type="ECO:0000256" key="2">
    <source>
        <dbReference type="ARBA" id="ARBA00004922"/>
    </source>
</evidence>
<dbReference type="Proteomes" id="UP001149090">
    <property type="component" value="Unassembled WGS sequence"/>
</dbReference>
<evidence type="ECO:0000256" key="7">
    <source>
        <dbReference type="ARBA" id="ARBA00022989"/>
    </source>
</evidence>
<keyword evidence="7 13" id="KW-1133">Transmembrane helix</keyword>
<comment type="subcellular location">
    <subcellularLocation>
        <location evidence="1">Endoplasmic reticulum membrane</location>
        <topology evidence="1">Single-pass membrane protein</topology>
    </subcellularLocation>
</comment>
<proteinExistence type="predicted"/>
<keyword evidence="4" id="KW-0808">Transferase</keyword>
<evidence type="ECO:0000259" key="14">
    <source>
        <dbReference type="Pfam" id="PF00534"/>
    </source>
</evidence>
<organism evidence="15 16">
    <name type="scientific">Anaeramoeba ignava</name>
    <name type="common">Anaerobic marine amoeba</name>
    <dbReference type="NCBI Taxonomy" id="1746090"/>
    <lineage>
        <taxon>Eukaryota</taxon>
        <taxon>Metamonada</taxon>
        <taxon>Anaeramoebidae</taxon>
        <taxon>Anaeramoeba</taxon>
    </lineage>
</organism>
<evidence type="ECO:0000256" key="11">
    <source>
        <dbReference type="ARBA" id="ARBA00033088"/>
    </source>
</evidence>
<dbReference type="PANTHER" id="PTHR13036">
    <property type="entry name" value="BETA1,4 MANNOSYLTRANSFERASE"/>
    <property type="match status" value="1"/>
</dbReference>
<dbReference type="EMBL" id="JAPDFW010000125">
    <property type="protein sequence ID" value="KAJ5067814.1"/>
    <property type="molecule type" value="Genomic_DNA"/>
</dbReference>
<evidence type="ECO:0000256" key="1">
    <source>
        <dbReference type="ARBA" id="ARBA00004389"/>
    </source>
</evidence>
<reference evidence="15" key="1">
    <citation type="submission" date="2022-10" db="EMBL/GenBank/DDBJ databases">
        <title>Novel sulphate-reducing endosymbionts in the free-living metamonad Anaeramoeba.</title>
        <authorList>
            <person name="Jerlstrom-Hultqvist J."/>
            <person name="Cepicka I."/>
            <person name="Gallot-Lavallee L."/>
            <person name="Salas-Leiva D."/>
            <person name="Curtis B.A."/>
            <person name="Zahonova K."/>
            <person name="Pipaliya S."/>
            <person name="Dacks J."/>
            <person name="Roger A.J."/>
        </authorList>
    </citation>
    <scope>NUCLEOTIDE SEQUENCE</scope>
    <source>
        <strain evidence="15">BMAN</strain>
    </source>
</reference>
<keyword evidence="8 13" id="KW-0472">Membrane</keyword>
<evidence type="ECO:0000256" key="5">
    <source>
        <dbReference type="ARBA" id="ARBA00022692"/>
    </source>
</evidence>